<dbReference type="InterPro" id="IPR043917">
    <property type="entry name" value="DUF5753"/>
</dbReference>
<feature type="domain" description="DUF5753" evidence="1">
    <location>
        <begin position="96"/>
        <end position="269"/>
    </location>
</feature>
<dbReference type="Pfam" id="PF13560">
    <property type="entry name" value="HTH_31"/>
    <property type="match status" value="1"/>
</dbReference>
<evidence type="ECO:0000313" key="3">
    <source>
        <dbReference type="Proteomes" id="UP000325787"/>
    </source>
</evidence>
<dbReference type="SUPFAM" id="SSF47413">
    <property type="entry name" value="lambda repressor-like DNA-binding domains"/>
    <property type="match status" value="1"/>
</dbReference>
<keyword evidence="3" id="KW-1185">Reference proteome</keyword>
<dbReference type="KEGG" id="ssyi:EKG83_31455"/>
<sequence>MRVDLFVKTIGVELRAARRAVALTVGDVARVLGWSSSDVEALEAGFLYPGANQIAHHLGACRVNTADFERVMRLCGYADGWQLTLEHPAGAPESARAVMAHEASARSLFVYTATSVPPLLQTEHYARVMCEADRSADREEVERRLRARRVRQECLLDVASRPLTFVLHEVALLMVRGGRALMSEQLRHLAVLVDRGVNIRVLPMNALIAGWEQTSFTLLDFAAHRPAIYLDLPTCAVISDDPGMINAHRGVVQHLCTAALDEAATGELLITWAEHYAEDRVPVPLVNAD</sequence>
<protein>
    <submittedName>
        <fullName evidence="2">Transcriptional regulator</fullName>
    </submittedName>
</protein>
<accession>A0A5Q0H518</accession>
<dbReference type="RefSeq" id="WP_051764994.1">
    <property type="nucleotide sequence ID" value="NZ_CP034550.1"/>
</dbReference>
<dbReference type="OrthoDB" id="3672921at2"/>
<dbReference type="Proteomes" id="UP000325787">
    <property type="component" value="Chromosome"/>
</dbReference>
<name>A0A5Q0H518_SACSY</name>
<dbReference type="AlphaFoldDB" id="A0A5Q0H518"/>
<dbReference type="EMBL" id="CP034550">
    <property type="protein sequence ID" value="QFZ21306.1"/>
    <property type="molecule type" value="Genomic_DNA"/>
</dbReference>
<evidence type="ECO:0000259" key="1">
    <source>
        <dbReference type="Pfam" id="PF19054"/>
    </source>
</evidence>
<evidence type="ECO:0000313" key="2">
    <source>
        <dbReference type="EMBL" id="QFZ21306.1"/>
    </source>
</evidence>
<reference evidence="3" key="1">
    <citation type="journal article" date="2021" name="Curr. Microbiol.">
        <title>Complete genome of nocamycin-producing strain Saccharothrix syringae NRRL B-16468 reveals the biosynthetic potential for secondary metabolites.</title>
        <authorList>
            <person name="Mo X."/>
            <person name="Yang S."/>
        </authorList>
    </citation>
    <scope>NUCLEOTIDE SEQUENCE [LARGE SCALE GENOMIC DNA]</scope>
    <source>
        <strain evidence="3">ATCC 51364 / DSM 43886 / JCM 6844 / KCTC 9398 / NBRC 14523 / NRRL B-16468 / INA 2240</strain>
    </source>
</reference>
<proteinExistence type="predicted"/>
<dbReference type="Pfam" id="PF19054">
    <property type="entry name" value="DUF5753"/>
    <property type="match status" value="1"/>
</dbReference>
<organism evidence="2 3">
    <name type="scientific">Saccharothrix syringae</name>
    <name type="common">Nocardiopsis syringae</name>
    <dbReference type="NCBI Taxonomy" id="103733"/>
    <lineage>
        <taxon>Bacteria</taxon>
        <taxon>Bacillati</taxon>
        <taxon>Actinomycetota</taxon>
        <taxon>Actinomycetes</taxon>
        <taxon>Pseudonocardiales</taxon>
        <taxon>Pseudonocardiaceae</taxon>
        <taxon>Saccharothrix</taxon>
    </lineage>
</organism>
<dbReference type="GO" id="GO:0003677">
    <property type="term" value="F:DNA binding"/>
    <property type="evidence" value="ECO:0007669"/>
    <property type="project" value="InterPro"/>
</dbReference>
<dbReference type="InterPro" id="IPR010982">
    <property type="entry name" value="Lambda_DNA-bd_dom_sf"/>
</dbReference>
<gene>
    <name evidence="2" type="ORF">EKG83_31455</name>
</gene>